<dbReference type="Gene3D" id="3.30.70.3370">
    <property type="match status" value="1"/>
</dbReference>
<dbReference type="InterPro" id="IPR053709">
    <property type="entry name" value="eRP_eS24_sf"/>
</dbReference>
<organism evidence="1 2">
    <name type="scientific">Angiostrongylus cantonensis</name>
    <name type="common">Rat lungworm</name>
    <dbReference type="NCBI Taxonomy" id="6313"/>
    <lineage>
        <taxon>Eukaryota</taxon>
        <taxon>Metazoa</taxon>
        <taxon>Ecdysozoa</taxon>
        <taxon>Nematoda</taxon>
        <taxon>Chromadorea</taxon>
        <taxon>Rhabditida</taxon>
        <taxon>Rhabditina</taxon>
        <taxon>Rhabditomorpha</taxon>
        <taxon>Strongyloidea</taxon>
        <taxon>Metastrongylidae</taxon>
        <taxon>Angiostrongylus</taxon>
    </lineage>
</organism>
<protein>
    <submittedName>
        <fullName evidence="2">Transcriptional regulator</fullName>
    </submittedName>
</protein>
<name>A0A0K0DB14_ANGCA</name>
<evidence type="ECO:0000313" key="1">
    <source>
        <dbReference type="Proteomes" id="UP000035642"/>
    </source>
</evidence>
<dbReference type="AlphaFoldDB" id="A0A0K0DB14"/>
<reference evidence="1" key="1">
    <citation type="submission" date="2012-09" db="EMBL/GenBank/DDBJ databases">
        <authorList>
            <person name="Martin A.A."/>
        </authorList>
    </citation>
    <scope>NUCLEOTIDE SEQUENCE</scope>
</reference>
<accession>A0A0K0DB14</accession>
<evidence type="ECO:0000313" key="2">
    <source>
        <dbReference type="WBParaSite" id="ACAC_0000755101-mRNA-1"/>
    </source>
</evidence>
<reference evidence="2" key="2">
    <citation type="submission" date="2017-02" db="UniProtKB">
        <authorList>
            <consortium name="WormBaseParasite"/>
        </authorList>
    </citation>
    <scope>IDENTIFICATION</scope>
</reference>
<dbReference type="WBParaSite" id="ACAC_0000755101-mRNA-1">
    <property type="protein sequence ID" value="ACAC_0000755101-mRNA-1"/>
    <property type="gene ID" value="ACAC_0000755101"/>
</dbReference>
<dbReference type="Proteomes" id="UP000035642">
    <property type="component" value="Unassembled WGS sequence"/>
</dbReference>
<sequence length="38" mass="4362">MSDVVRIKTRKVLSSRLLHKKQMVAEVLHTVSGTDIRE</sequence>
<keyword evidence="1" id="KW-1185">Reference proteome</keyword>
<proteinExistence type="predicted"/>